<comment type="caution">
    <text evidence="2">The sequence shown here is derived from an EMBL/GenBank/DDBJ whole genome shotgun (WGS) entry which is preliminary data.</text>
</comment>
<dbReference type="Proteomes" id="UP000785679">
    <property type="component" value="Unassembled WGS sequence"/>
</dbReference>
<reference evidence="2" key="1">
    <citation type="submission" date="2019-06" db="EMBL/GenBank/DDBJ databases">
        <authorList>
            <person name="Zheng W."/>
        </authorList>
    </citation>
    <scope>NUCLEOTIDE SEQUENCE</scope>
    <source>
        <strain evidence="2">QDHG01</strain>
    </source>
</reference>
<gene>
    <name evidence="2" type="ORF">FGO68_gene8071</name>
</gene>
<sequence>MKSNKRNFANVHDLFMRKHLSQRSISQNKMTSSLGNIIKIGKSPASSSKATKQKDSQQSIGQSQKSSPTEQQSIKEIENSFRKLGSAKNKSPQSKLTSNERMLSKQITELKMDQDNDQDEERDRIIVKKKITIKLETNEKKQLKSSKKHKTMGLSVIKPIKIQGTPIYEEHILENDSDKVATQENVKEEEDFKTSEYDPQEREDHSGCKEKQSHDSIREMDSESIVSEAAMRKKLKGTSRRLLLEQRMKDSKMLEILSQEDQQLPTVRVEEIGISSEGHKNHLLFKQRSQLTNIHESGKSPYSSIEGVSVRPKRERIGMEKRQRSFKSESQMALNPIVRVRQQMKIKELDIGDFSFINEEPQ</sequence>
<name>A0A8J8SYG9_HALGN</name>
<feature type="region of interest" description="Disordered" evidence="1">
    <location>
        <begin position="175"/>
        <end position="221"/>
    </location>
</feature>
<organism evidence="2 3">
    <name type="scientific">Halteria grandinella</name>
    <dbReference type="NCBI Taxonomy" id="5974"/>
    <lineage>
        <taxon>Eukaryota</taxon>
        <taxon>Sar</taxon>
        <taxon>Alveolata</taxon>
        <taxon>Ciliophora</taxon>
        <taxon>Intramacronucleata</taxon>
        <taxon>Spirotrichea</taxon>
        <taxon>Stichotrichia</taxon>
        <taxon>Sporadotrichida</taxon>
        <taxon>Halteriidae</taxon>
        <taxon>Halteria</taxon>
    </lineage>
</organism>
<protein>
    <submittedName>
        <fullName evidence="2">Uncharacterized protein</fullName>
    </submittedName>
</protein>
<accession>A0A8J8SYG9</accession>
<keyword evidence="3" id="KW-1185">Reference proteome</keyword>
<evidence type="ECO:0000313" key="3">
    <source>
        <dbReference type="Proteomes" id="UP000785679"/>
    </source>
</evidence>
<feature type="region of interest" description="Disordered" evidence="1">
    <location>
        <begin position="39"/>
        <end position="101"/>
    </location>
</feature>
<evidence type="ECO:0000256" key="1">
    <source>
        <dbReference type="SAM" id="MobiDB-lite"/>
    </source>
</evidence>
<feature type="compositionally biased region" description="Low complexity" evidence="1">
    <location>
        <begin position="56"/>
        <end position="67"/>
    </location>
</feature>
<feature type="compositionally biased region" description="Polar residues" evidence="1">
    <location>
        <begin position="88"/>
        <end position="101"/>
    </location>
</feature>
<dbReference type="EMBL" id="RRYP01016546">
    <property type="protein sequence ID" value="TNV74928.1"/>
    <property type="molecule type" value="Genomic_DNA"/>
</dbReference>
<proteinExistence type="predicted"/>
<dbReference type="AlphaFoldDB" id="A0A8J8SYG9"/>
<evidence type="ECO:0000313" key="2">
    <source>
        <dbReference type="EMBL" id="TNV74928.1"/>
    </source>
</evidence>
<feature type="compositionally biased region" description="Basic and acidic residues" evidence="1">
    <location>
        <begin position="190"/>
        <end position="221"/>
    </location>
</feature>